<organism evidence="2 3">
    <name type="scientific">Tectimicrobiota bacterium</name>
    <dbReference type="NCBI Taxonomy" id="2528274"/>
    <lineage>
        <taxon>Bacteria</taxon>
        <taxon>Pseudomonadati</taxon>
        <taxon>Nitrospinota/Tectimicrobiota group</taxon>
        <taxon>Candidatus Tectimicrobiota</taxon>
    </lineage>
</organism>
<protein>
    <submittedName>
        <fullName evidence="2">Uncharacterized protein</fullName>
    </submittedName>
</protein>
<dbReference type="EMBL" id="JACQWF010000250">
    <property type="protein sequence ID" value="MBI4595819.1"/>
    <property type="molecule type" value="Genomic_DNA"/>
</dbReference>
<evidence type="ECO:0000256" key="1">
    <source>
        <dbReference type="SAM" id="MobiDB-lite"/>
    </source>
</evidence>
<feature type="region of interest" description="Disordered" evidence="1">
    <location>
        <begin position="1"/>
        <end position="23"/>
    </location>
</feature>
<evidence type="ECO:0000313" key="3">
    <source>
        <dbReference type="Proteomes" id="UP000772181"/>
    </source>
</evidence>
<sequence>MTETNDMQPKDGRGAAPINRESSTSRELCKALLNGPFPHLRKIDSAALAMKMDFLMPLITVFTGCCCEDLEKGKFDEAHQSLERNARNFAEALNIPLVESRLICLCLLVYDLRIKSFFPLFKLMDMTMDEEVRRQFYQNIWETMDSRVQNVP</sequence>
<dbReference type="Proteomes" id="UP000772181">
    <property type="component" value="Unassembled WGS sequence"/>
</dbReference>
<name>A0A933GN48_UNCTE</name>
<gene>
    <name evidence="2" type="ORF">HY730_05495</name>
</gene>
<comment type="caution">
    <text evidence="2">The sequence shown here is derived from an EMBL/GenBank/DDBJ whole genome shotgun (WGS) entry which is preliminary data.</text>
</comment>
<proteinExistence type="predicted"/>
<evidence type="ECO:0000313" key="2">
    <source>
        <dbReference type="EMBL" id="MBI4595819.1"/>
    </source>
</evidence>
<dbReference type="AlphaFoldDB" id="A0A933GN48"/>
<accession>A0A933GN48</accession>
<reference evidence="2" key="1">
    <citation type="submission" date="2020-07" db="EMBL/GenBank/DDBJ databases">
        <title>Huge and variable diversity of episymbiotic CPR bacteria and DPANN archaea in groundwater ecosystems.</title>
        <authorList>
            <person name="He C.Y."/>
            <person name="Keren R."/>
            <person name="Whittaker M."/>
            <person name="Farag I.F."/>
            <person name="Doudna J."/>
            <person name="Cate J.H.D."/>
            <person name="Banfield J.F."/>
        </authorList>
    </citation>
    <scope>NUCLEOTIDE SEQUENCE</scope>
    <source>
        <strain evidence="2">NC_groundwater_1482_Ag_S-0.65um_47_24</strain>
    </source>
</reference>